<protein>
    <submittedName>
        <fullName evidence="3">Acyltransferase</fullName>
    </submittedName>
</protein>
<organism evidence="3 4">
    <name type="scientific">Cytobacillus spartinae</name>
    <dbReference type="NCBI Taxonomy" id="3299023"/>
    <lineage>
        <taxon>Bacteria</taxon>
        <taxon>Bacillati</taxon>
        <taxon>Bacillota</taxon>
        <taxon>Bacilli</taxon>
        <taxon>Bacillales</taxon>
        <taxon>Bacillaceae</taxon>
        <taxon>Cytobacillus</taxon>
    </lineage>
</organism>
<sequence length="165" mass="17932">MRSIKIRFCLMIINNFLIGTRFFKIKRNLLKIAGVSVGHNTKVVGPIYFGPKINIQFGENCWIGKNLNLDGNGFVKIENNVDIAPHVVINTGGHIIGSEERRAGQGISSSIRIGVGTWIGTRVTIINQVNIEQGVVIAAGSVVKDSIPENVLVAGVPAKIKKYLN</sequence>
<dbReference type="EMBL" id="JBIACK010000006">
    <property type="protein sequence ID" value="MFE8701748.1"/>
    <property type="molecule type" value="Genomic_DNA"/>
</dbReference>
<accession>A0ABW6KFT5</accession>
<dbReference type="InterPro" id="IPR011004">
    <property type="entry name" value="Trimer_LpxA-like_sf"/>
</dbReference>
<dbReference type="PROSITE" id="PS00101">
    <property type="entry name" value="HEXAPEP_TRANSFERASES"/>
    <property type="match status" value="1"/>
</dbReference>
<dbReference type="GO" id="GO:0016746">
    <property type="term" value="F:acyltransferase activity"/>
    <property type="evidence" value="ECO:0007669"/>
    <property type="project" value="UniProtKB-KW"/>
</dbReference>
<evidence type="ECO:0000256" key="1">
    <source>
        <dbReference type="ARBA" id="ARBA00022679"/>
    </source>
</evidence>
<gene>
    <name evidence="3" type="ORF">ACFYKX_14190</name>
</gene>
<comment type="caution">
    <text evidence="3">The sequence shown here is derived from an EMBL/GenBank/DDBJ whole genome shotgun (WGS) entry which is preliminary data.</text>
</comment>
<evidence type="ECO:0000313" key="4">
    <source>
        <dbReference type="Proteomes" id="UP001601059"/>
    </source>
</evidence>
<keyword evidence="3" id="KW-0012">Acyltransferase</keyword>
<dbReference type="SUPFAM" id="SSF51161">
    <property type="entry name" value="Trimeric LpxA-like enzymes"/>
    <property type="match status" value="1"/>
</dbReference>
<name>A0ABW6KFT5_9BACI</name>
<dbReference type="Proteomes" id="UP001601059">
    <property type="component" value="Unassembled WGS sequence"/>
</dbReference>
<evidence type="ECO:0000313" key="3">
    <source>
        <dbReference type="EMBL" id="MFE8701748.1"/>
    </source>
</evidence>
<dbReference type="PANTHER" id="PTHR23416">
    <property type="entry name" value="SIALIC ACID SYNTHASE-RELATED"/>
    <property type="match status" value="1"/>
</dbReference>
<evidence type="ECO:0000256" key="2">
    <source>
        <dbReference type="ARBA" id="ARBA00022737"/>
    </source>
</evidence>
<dbReference type="InterPro" id="IPR051159">
    <property type="entry name" value="Hexapeptide_acetyltransf"/>
</dbReference>
<keyword evidence="2" id="KW-0677">Repeat</keyword>
<keyword evidence="4" id="KW-1185">Reference proteome</keyword>
<proteinExistence type="predicted"/>
<keyword evidence="1" id="KW-0808">Transferase</keyword>
<dbReference type="InterPro" id="IPR018357">
    <property type="entry name" value="Hexapep_transf_CS"/>
</dbReference>
<dbReference type="Gene3D" id="2.160.10.10">
    <property type="entry name" value="Hexapeptide repeat proteins"/>
    <property type="match status" value="1"/>
</dbReference>
<dbReference type="RefSeq" id="WP_389361717.1">
    <property type="nucleotide sequence ID" value="NZ_JBIACK010000006.1"/>
</dbReference>
<reference evidence="3 4" key="1">
    <citation type="submission" date="2024-08" db="EMBL/GenBank/DDBJ databases">
        <title>Two novel Cytobacillus novel species.</title>
        <authorList>
            <person name="Liu G."/>
        </authorList>
    </citation>
    <scope>NUCLEOTIDE SEQUENCE [LARGE SCALE GENOMIC DNA]</scope>
    <source>
        <strain evidence="3 4">FJAT-54145</strain>
    </source>
</reference>